<dbReference type="Gene3D" id="3.40.190.290">
    <property type="match status" value="1"/>
</dbReference>
<dbReference type="EMBL" id="CAJZAI010000022">
    <property type="protein sequence ID" value="CAG9183992.1"/>
    <property type="molecule type" value="Genomic_DNA"/>
</dbReference>
<dbReference type="InterPro" id="IPR036390">
    <property type="entry name" value="WH_DNA-bd_sf"/>
</dbReference>
<dbReference type="PANTHER" id="PTHR30419:SF8">
    <property type="entry name" value="NITROGEN ASSIMILATION TRANSCRIPTIONAL ACTIVATOR-RELATED"/>
    <property type="match status" value="1"/>
</dbReference>
<reference evidence="6 7" key="1">
    <citation type="submission" date="2021-08" db="EMBL/GenBank/DDBJ databases">
        <authorList>
            <person name="Peeters C."/>
        </authorList>
    </citation>
    <scope>NUCLEOTIDE SEQUENCE [LARGE SCALE GENOMIC DNA]</scope>
    <source>
        <strain evidence="6 7">LMG 23992</strain>
    </source>
</reference>
<gene>
    <name evidence="6" type="ORF">LMG23992_05125</name>
</gene>
<dbReference type="Proteomes" id="UP000727654">
    <property type="component" value="Unassembled WGS sequence"/>
</dbReference>
<dbReference type="InterPro" id="IPR000847">
    <property type="entry name" value="LysR_HTH_N"/>
</dbReference>
<dbReference type="PRINTS" id="PR00039">
    <property type="entry name" value="HTHLYSR"/>
</dbReference>
<keyword evidence="4" id="KW-0804">Transcription</keyword>
<dbReference type="Pfam" id="PF00126">
    <property type="entry name" value="HTH_1"/>
    <property type="match status" value="1"/>
</dbReference>
<keyword evidence="2" id="KW-0805">Transcription regulation</keyword>
<dbReference type="PANTHER" id="PTHR30419">
    <property type="entry name" value="HTH-TYPE TRANSCRIPTIONAL REGULATOR YBHD"/>
    <property type="match status" value="1"/>
</dbReference>
<evidence type="ECO:0000256" key="3">
    <source>
        <dbReference type="ARBA" id="ARBA00023125"/>
    </source>
</evidence>
<name>A0ABN7ZDF4_9BURK</name>
<dbReference type="PROSITE" id="PS50931">
    <property type="entry name" value="HTH_LYSR"/>
    <property type="match status" value="1"/>
</dbReference>
<protein>
    <recommendedName>
        <fullName evidence="5">HTH lysR-type domain-containing protein</fullName>
    </recommendedName>
</protein>
<dbReference type="InterPro" id="IPR005119">
    <property type="entry name" value="LysR_subst-bd"/>
</dbReference>
<evidence type="ECO:0000259" key="5">
    <source>
        <dbReference type="PROSITE" id="PS50931"/>
    </source>
</evidence>
<dbReference type="RefSeq" id="WP_224082564.1">
    <property type="nucleotide sequence ID" value="NZ_CAJZAI010000022.1"/>
</dbReference>
<evidence type="ECO:0000313" key="7">
    <source>
        <dbReference type="Proteomes" id="UP000727654"/>
    </source>
</evidence>
<dbReference type="Pfam" id="PF03466">
    <property type="entry name" value="LysR_substrate"/>
    <property type="match status" value="1"/>
</dbReference>
<evidence type="ECO:0000256" key="1">
    <source>
        <dbReference type="ARBA" id="ARBA00009437"/>
    </source>
</evidence>
<feature type="domain" description="HTH lysR-type" evidence="5">
    <location>
        <begin position="1"/>
        <end position="58"/>
    </location>
</feature>
<evidence type="ECO:0000313" key="6">
    <source>
        <dbReference type="EMBL" id="CAG9183992.1"/>
    </source>
</evidence>
<comment type="similarity">
    <text evidence="1">Belongs to the LysR transcriptional regulatory family.</text>
</comment>
<organism evidence="6 7">
    <name type="scientific">Cupriavidus laharis</name>
    <dbReference type="NCBI Taxonomy" id="151654"/>
    <lineage>
        <taxon>Bacteria</taxon>
        <taxon>Pseudomonadati</taxon>
        <taxon>Pseudomonadota</taxon>
        <taxon>Betaproteobacteria</taxon>
        <taxon>Burkholderiales</taxon>
        <taxon>Burkholderiaceae</taxon>
        <taxon>Cupriavidus</taxon>
    </lineage>
</organism>
<comment type="caution">
    <text evidence="6">The sequence shown here is derived from an EMBL/GenBank/DDBJ whole genome shotgun (WGS) entry which is preliminary data.</text>
</comment>
<dbReference type="InterPro" id="IPR050950">
    <property type="entry name" value="HTH-type_LysR_regulators"/>
</dbReference>
<evidence type="ECO:0000256" key="2">
    <source>
        <dbReference type="ARBA" id="ARBA00023015"/>
    </source>
</evidence>
<dbReference type="InterPro" id="IPR036388">
    <property type="entry name" value="WH-like_DNA-bd_sf"/>
</dbReference>
<proteinExistence type="inferred from homology"/>
<evidence type="ECO:0000256" key="4">
    <source>
        <dbReference type="ARBA" id="ARBA00023163"/>
    </source>
</evidence>
<keyword evidence="3" id="KW-0238">DNA-binding</keyword>
<dbReference type="Gene3D" id="1.10.10.10">
    <property type="entry name" value="Winged helix-like DNA-binding domain superfamily/Winged helix DNA-binding domain"/>
    <property type="match status" value="1"/>
</dbReference>
<sequence>MELKALRALVEVAEFGNISQAAVVLGLTQPSLSRIIAALESELGGPLFYRTGRGVTLTELGEAALPRARSMVINGEQLVADMRDLGQAPSGVVTLALLPSVMRGIAGDLFEVVRRVYPAVRLRMLEGFSGQIEEWLAEGRADIALLSRYRHAQASVEEVLTVSQLMLVGMRNSESGGKTVRFRELDGLPLVLPASPNALRVAVGDVARRLHVGIDVVIEADSLEAQKSIISRQGCYAVLSPQTVAKEVAAGQFEARRIVDPELPRLVVLSTTTHRPLSRAAREVARIVRRLIGEPEAESA</sequence>
<keyword evidence="7" id="KW-1185">Reference proteome</keyword>
<dbReference type="SUPFAM" id="SSF53850">
    <property type="entry name" value="Periplasmic binding protein-like II"/>
    <property type="match status" value="1"/>
</dbReference>
<accession>A0ABN7ZDF4</accession>
<dbReference type="SUPFAM" id="SSF46785">
    <property type="entry name" value="Winged helix' DNA-binding domain"/>
    <property type="match status" value="1"/>
</dbReference>